<dbReference type="AlphaFoldDB" id="A0A5J9VU95"/>
<evidence type="ECO:0000313" key="2">
    <source>
        <dbReference type="EMBL" id="TVU39468.1"/>
    </source>
</evidence>
<protein>
    <submittedName>
        <fullName evidence="2">Uncharacterized protein</fullName>
    </submittedName>
</protein>
<name>A0A5J9VU95_9POAL</name>
<dbReference type="Gramene" id="TVU39468">
    <property type="protein sequence ID" value="TVU39468"/>
    <property type="gene ID" value="EJB05_12889"/>
</dbReference>
<comment type="caution">
    <text evidence="2">The sequence shown here is derived from an EMBL/GenBank/DDBJ whole genome shotgun (WGS) entry which is preliminary data.</text>
</comment>
<proteinExistence type="predicted"/>
<organism evidence="2 3">
    <name type="scientific">Eragrostis curvula</name>
    <name type="common">weeping love grass</name>
    <dbReference type="NCBI Taxonomy" id="38414"/>
    <lineage>
        <taxon>Eukaryota</taxon>
        <taxon>Viridiplantae</taxon>
        <taxon>Streptophyta</taxon>
        <taxon>Embryophyta</taxon>
        <taxon>Tracheophyta</taxon>
        <taxon>Spermatophyta</taxon>
        <taxon>Magnoliopsida</taxon>
        <taxon>Liliopsida</taxon>
        <taxon>Poales</taxon>
        <taxon>Poaceae</taxon>
        <taxon>PACMAD clade</taxon>
        <taxon>Chloridoideae</taxon>
        <taxon>Eragrostideae</taxon>
        <taxon>Eragrostidinae</taxon>
        <taxon>Eragrostis</taxon>
    </lineage>
</organism>
<sequence length="70" mass="7410">MLHAGRSGAAHNHYVRLHHVSFSSFNLIAVAWKPPTHRSHRTGDAVAAANSSRQGTGTTWSSSGSAIEAC</sequence>
<feature type="compositionally biased region" description="Low complexity" evidence="1">
    <location>
        <begin position="51"/>
        <end position="70"/>
    </location>
</feature>
<evidence type="ECO:0000256" key="1">
    <source>
        <dbReference type="SAM" id="MobiDB-lite"/>
    </source>
</evidence>
<feature type="non-terminal residue" evidence="2">
    <location>
        <position position="1"/>
    </location>
</feature>
<dbReference type="EMBL" id="RWGY01000007">
    <property type="protein sequence ID" value="TVU39468.1"/>
    <property type="molecule type" value="Genomic_DNA"/>
</dbReference>
<gene>
    <name evidence="2" type="ORF">EJB05_12889</name>
</gene>
<reference evidence="2 3" key="1">
    <citation type="journal article" date="2019" name="Sci. Rep.">
        <title>A high-quality genome of Eragrostis curvula grass provides insights into Poaceae evolution and supports new strategies to enhance forage quality.</title>
        <authorList>
            <person name="Carballo J."/>
            <person name="Santos B.A.C.M."/>
            <person name="Zappacosta D."/>
            <person name="Garbus I."/>
            <person name="Selva J.P."/>
            <person name="Gallo C.A."/>
            <person name="Diaz A."/>
            <person name="Albertini E."/>
            <person name="Caccamo M."/>
            <person name="Echenique V."/>
        </authorList>
    </citation>
    <scope>NUCLEOTIDE SEQUENCE [LARGE SCALE GENOMIC DNA]</scope>
    <source>
        <strain evidence="3">cv. Victoria</strain>
        <tissue evidence="2">Leaf</tissue>
    </source>
</reference>
<feature type="region of interest" description="Disordered" evidence="1">
    <location>
        <begin position="36"/>
        <end position="70"/>
    </location>
</feature>
<dbReference type="OrthoDB" id="593448at2759"/>
<accession>A0A5J9VU95</accession>
<keyword evidence="3" id="KW-1185">Reference proteome</keyword>
<dbReference type="Proteomes" id="UP000324897">
    <property type="component" value="Chromosome 4"/>
</dbReference>
<evidence type="ECO:0000313" key="3">
    <source>
        <dbReference type="Proteomes" id="UP000324897"/>
    </source>
</evidence>